<dbReference type="InterPro" id="IPR027417">
    <property type="entry name" value="P-loop_NTPase"/>
</dbReference>
<evidence type="ECO:0000259" key="1">
    <source>
        <dbReference type="Pfam" id="PF05872"/>
    </source>
</evidence>
<dbReference type="RefSeq" id="WP_151071327.1">
    <property type="nucleotide sequence ID" value="NZ_CP032519.1"/>
</dbReference>
<dbReference type="SUPFAM" id="SSF52540">
    <property type="entry name" value="P-loop containing nucleoside triphosphate hydrolases"/>
    <property type="match status" value="1"/>
</dbReference>
<reference evidence="2 3" key="1">
    <citation type="submission" date="2018-09" db="EMBL/GenBank/DDBJ databases">
        <title>Complete genome sequence of Cupriavidus oxalaticus T2, a bacterium capable of phenol tolerance and degradation.</title>
        <authorList>
            <person name="Yan J."/>
        </authorList>
    </citation>
    <scope>NUCLEOTIDE SEQUENCE [LARGE SCALE GENOMIC DNA]</scope>
    <source>
        <strain evidence="2 3">T2</strain>
    </source>
</reference>
<sequence>MADPILIAKNAEHELVLLPQMGNRHGLITGATGTGKTVTLQTLAQGFSRLGVPVFMADVKGDLTGISQSGQLSDKLKQRLADLGLPEPAWGGCPTTLWDVFGQKGHPVRATVSHMGPLLLSRMLELNDTQQGVLNLVFRIADANGLLLLDAKDLRAMLQHVGDNASQFTTEYGNISAASVGAIQRGLLALESQGGDVFFGEPMLNLEDFIQTEKGQGVVNILAADKLMNSPRLYATFLLWMLSELFEKLPEAGDLDKPKLVFFFDEAHLLFNDAPKALLDKIEQVVRLIRSKGVGVYFVTQNPVDIPDTVLGQLGNRVQHALRAFTPRDQKAVKVAATTMRANPKLDLETAIGELGVGEALVSFLDAKGTPCVTERAWVLPPGSRIGPATDEERKQLIANSLVAGTYETAVDRESAYEKLRGSVPTVANGKGKQPEAKQEAEQDSGWLGTAGDIFGTLTKGTGKSGRGDSILESMAKSAARTVGSQVGRELIRGVLGSLLGKKK</sequence>
<dbReference type="InterPro" id="IPR033186">
    <property type="entry name" value="HerA_C"/>
</dbReference>
<dbReference type="PANTHER" id="PTHR30121:SF6">
    <property type="entry name" value="SLR6007 PROTEIN"/>
    <property type="match status" value="1"/>
</dbReference>
<protein>
    <submittedName>
        <fullName evidence="2">DUF853 domain-containing protein</fullName>
    </submittedName>
</protein>
<name>A0A5P3VI01_9BURK</name>
<dbReference type="Proteomes" id="UP000325743">
    <property type="component" value="Chromosome 2"/>
</dbReference>
<dbReference type="InterPro" id="IPR051162">
    <property type="entry name" value="T4SS_component"/>
</dbReference>
<dbReference type="EMBL" id="CP032519">
    <property type="protein sequence ID" value="QEZ45947.1"/>
    <property type="molecule type" value="Genomic_DNA"/>
</dbReference>
<evidence type="ECO:0000313" key="2">
    <source>
        <dbReference type="EMBL" id="QEZ45947.1"/>
    </source>
</evidence>
<organism evidence="2 3">
    <name type="scientific">Cupriavidus oxalaticus</name>
    <dbReference type="NCBI Taxonomy" id="96344"/>
    <lineage>
        <taxon>Bacteria</taxon>
        <taxon>Pseudomonadati</taxon>
        <taxon>Pseudomonadota</taxon>
        <taxon>Betaproteobacteria</taxon>
        <taxon>Burkholderiales</taxon>
        <taxon>Burkholderiaceae</taxon>
        <taxon>Cupriavidus</taxon>
    </lineage>
</organism>
<dbReference type="AlphaFoldDB" id="A0A5P3VI01"/>
<dbReference type="PANTHER" id="PTHR30121">
    <property type="entry name" value="UNCHARACTERIZED PROTEIN YJGR-RELATED"/>
    <property type="match status" value="1"/>
</dbReference>
<gene>
    <name evidence="2" type="ORF">D2917_16705</name>
</gene>
<dbReference type="Gene3D" id="3.40.50.300">
    <property type="entry name" value="P-loop containing nucleotide triphosphate hydrolases"/>
    <property type="match status" value="2"/>
</dbReference>
<dbReference type="Pfam" id="PF05872">
    <property type="entry name" value="HerA_C"/>
    <property type="match status" value="1"/>
</dbReference>
<feature type="domain" description="Helicase HerA-like C-terminal" evidence="1">
    <location>
        <begin position="7"/>
        <end position="503"/>
    </location>
</feature>
<evidence type="ECO:0000313" key="3">
    <source>
        <dbReference type="Proteomes" id="UP000325743"/>
    </source>
</evidence>
<accession>A0A5P3VI01</accession>
<dbReference type="CDD" id="cd01127">
    <property type="entry name" value="TrwB_TraG_TraD_VirD4"/>
    <property type="match status" value="1"/>
</dbReference>
<proteinExistence type="predicted"/>